<comment type="similarity">
    <text evidence="2">Belongs to the MnmA/TRMU family.</text>
</comment>
<keyword evidence="9" id="KW-0694">RNA-binding</keyword>
<dbReference type="AlphaFoldDB" id="A0A6A7GE24"/>
<dbReference type="PANTHER" id="PTHR11933:SF5">
    <property type="entry name" value="MITOCHONDRIAL TRNA-SPECIFIC 2-THIOURIDYLASE 1"/>
    <property type="match status" value="1"/>
</dbReference>
<proteinExistence type="evidence at transcript level"/>
<dbReference type="GO" id="GO:0005524">
    <property type="term" value="F:ATP binding"/>
    <property type="evidence" value="ECO:0007669"/>
    <property type="project" value="UniProtKB-KW"/>
</dbReference>
<evidence type="ECO:0000259" key="13">
    <source>
        <dbReference type="Pfam" id="PF20259"/>
    </source>
</evidence>
<keyword evidence="10" id="KW-1015">Disulfide bond</keyword>
<dbReference type="GO" id="GO:0000049">
    <property type="term" value="F:tRNA binding"/>
    <property type="evidence" value="ECO:0007669"/>
    <property type="project" value="UniProtKB-KW"/>
</dbReference>
<evidence type="ECO:0000256" key="9">
    <source>
        <dbReference type="ARBA" id="ARBA00022884"/>
    </source>
</evidence>
<dbReference type="PANTHER" id="PTHR11933">
    <property type="entry name" value="TRNA 5-METHYLAMINOMETHYL-2-THIOURIDYLATE -METHYLTRANSFERASE"/>
    <property type="match status" value="1"/>
</dbReference>
<comment type="function">
    <text evidence="1">Catalyzes the 2-thiolation of uridine at the wobble position (U34) of mitochondrial tRNA(Lys), tRNA(Glu) and tRNA(Gln). Required for the formation of 5-taurinomethyl-2-thiouridine (tm5s2U) of mitochondrial tRNA(Lys), tRNA(Glu), and tRNA(Gln) at the wobble position. ATP is required to activate the C2 atom of the wobble base.</text>
</comment>
<evidence type="ECO:0000256" key="10">
    <source>
        <dbReference type="ARBA" id="ARBA00023157"/>
    </source>
</evidence>
<dbReference type="FunFam" id="2.30.30.280:FF:000001">
    <property type="entry name" value="tRNA-specific 2-thiouridylase MnmA"/>
    <property type="match status" value="1"/>
</dbReference>
<dbReference type="EC" id="2.8.1.14" evidence="3"/>
<evidence type="ECO:0000259" key="12">
    <source>
        <dbReference type="Pfam" id="PF20258"/>
    </source>
</evidence>
<dbReference type="InterPro" id="IPR014729">
    <property type="entry name" value="Rossmann-like_a/b/a_fold"/>
</dbReference>
<protein>
    <recommendedName>
        <fullName evidence="3">tRNA-5-taurinomethyluridine 2-sulfurtransferase</fullName>
        <ecNumber evidence="3">2.8.1.14</ecNumber>
    </recommendedName>
</protein>
<evidence type="ECO:0000256" key="7">
    <source>
        <dbReference type="ARBA" id="ARBA00022741"/>
    </source>
</evidence>
<dbReference type="Pfam" id="PF20259">
    <property type="entry name" value="tRNA_Me_trans_M"/>
    <property type="match status" value="1"/>
</dbReference>
<dbReference type="InterPro" id="IPR046885">
    <property type="entry name" value="MnmA-like_C"/>
</dbReference>
<evidence type="ECO:0000256" key="8">
    <source>
        <dbReference type="ARBA" id="ARBA00022840"/>
    </source>
</evidence>
<dbReference type="GO" id="GO:0002143">
    <property type="term" value="P:tRNA wobble position uridine thiolation"/>
    <property type="evidence" value="ECO:0007669"/>
    <property type="project" value="TreeGrafter"/>
</dbReference>
<dbReference type="GO" id="GO:0061708">
    <property type="term" value="F:tRNA-5-taurinomethyluridine 2-sulfurtransferase"/>
    <property type="evidence" value="ECO:0007669"/>
    <property type="project" value="UniProtKB-EC"/>
</dbReference>
<organism evidence="14">
    <name type="scientific">Hirondellea gigas</name>
    <dbReference type="NCBI Taxonomy" id="1518452"/>
    <lineage>
        <taxon>Eukaryota</taxon>
        <taxon>Metazoa</taxon>
        <taxon>Ecdysozoa</taxon>
        <taxon>Arthropoda</taxon>
        <taxon>Crustacea</taxon>
        <taxon>Multicrustacea</taxon>
        <taxon>Malacostraca</taxon>
        <taxon>Eumalacostraca</taxon>
        <taxon>Peracarida</taxon>
        <taxon>Amphipoda</taxon>
        <taxon>Amphilochidea</taxon>
        <taxon>Lysianassida</taxon>
        <taxon>Lysianassidira</taxon>
        <taxon>Lysianassoidea</taxon>
        <taxon>Lysianassidae</taxon>
        <taxon>Hirondellea</taxon>
    </lineage>
</organism>
<evidence type="ECO:0000256" key="2">
    <source>
        <dbReference type="ARBA" id="ARBA00006191"/>
    </source>
</evidence>
<dbReference type="Gene3D" id="2.40.30.10">
    <property type="entry name" value="Translation factors"/>
    <property type="match status" value="1"/>
</dbReference>
<feature type="domain" description="tRNA-specific 2-thiouridylase MnmA-like C-terminal" evidence="12">
    <location>
        <begin position="116"/>
        <end position="193"/>
    </location>
</feature>
<dbReference type="Gene3D" id="2.30.30.280">
    <property type="entry name" value="Adenine nucleotide alpha hydrolases-like domains"/>
    <property type="match status" value="1"/>
</dbReference>
<keyword evidence="4" id="KW-0820">tRNA-binding</keyword>
<dbReference type="InterPro" id="IPR023382">
    <property type="entry name" value="MnmA-like_central_sf"/>
</dbReference>
<dbReference type="Pfam" id="PF03054">
    <property type="entry name" value="tRNA_Me_trans"/>
    <property type="match status" value="1"/>
</dbReference>
<dbReference type="InterPro" id="IPR046884">
    <property type="entry name" value="MnmA-like_central"/>
</dbReference>
<feature type="domain" description="tRNA-specific 2-thiouridylase MnmA-like central" evidence="13">
    <location>
        <begin position="42"/>
        <end position="107"/>
    </location>
</feature>
<comment type="catalytic activity">
    <reaction evidence="11">
        <text>5-taurinomethyluridine(34) in tRNA + S-sulfanyl-L-cysteinyl-[protein] + AH2 + ATP = 5-taurinomethyl-2-thiouridine(34) in tRNA + L-cysteinyl-[protein] + A + AMP + diphosphate + H(+)</text>
        <dbReference type="Rhea" id="RHEA:47040"/>
        <dbReference type="Rhea" id="RHEA-COMP:10131"/>
        <dbReference type="Rhea" id="RHEA-COMP:11726"/>
        <dbReference type="Rhea" id="RHEA-COMP:11732"/>
        <dbReference type="Rhea" id="RHEA-COMP:11733"/>
        <dbReference type="ChEBI" id="CHEBI:13193"/>
        <dbReference type="ChEBI" id="CHEBI:15378"/>
        <dbReference type="ChEBI" id="CHEBI:17499"/>
        <dbReference type="ChEBI" id="CHEBI:29950"/>
        <dbReference type="ChEBI" id="CHEBI:30616"/>
        <dbReference type="ChEBI" id="CHEBI:33019"/>
        <dbReference type="ChEBI" id="CHEBI:61963"/>
        <dbReference type="ChEBI" id="CHEBI:87171"/>
        <dbReference type="ChEBI" id="CHEBI:87172"/>
        <dbReference type="ChEBI" id="CHEBI:456215"/>
        <dbReference type="EC" id="2.8.1.14"/>
    </reaction>
</comment>
<accession>A0A6A7GE24</accession>
<dbReference type="EMBL" id="IACT01009414">
    <property type="protein sequence ID" value="LAC28524.1"/>
    <property type="molecule type" value="mRNA"/>
</dbReference>
<name>A0A6A7GE24_9CRUS</name>
<evidence type="ECO:0000256" key="6">
    <source>
        <dbReference type="ARBA" id="ARBA00022694"/>
    </source>
</evidence>
<dbReference type="GO" id="GO:0008168">
    <property type="term" value="F:methyltransferase activity"/>
    <property type="evidence" value="ECO:0007669"/>
    <property type="project" value="UniProtKB-KW"/>
</dbReference>
<keyword evidence="5 14" id="KW-0808">Transferase</keyword>
<evidence type="ECO:0000256" key="1">
    <source>
        <dbReference type="ARBA" id="ARBA00003986"/>
    </source>
</evidence>
<dbReference type="Pfam" id="PF20258">
    <property type="entry name" value="tRNA_Me_trans_C"/>
    <property type="match status" value="1"/>
</dbReference>
<keyword evidence="14" id="KW-0489">Methyltransferase</keyword>
<dbReference type="SUPFAM" id="SSF52402">
    <property type="entry name" value="Adenine nucleotide alpha hydrolases-like"/>
    <property type="match status" value="1"/>
</dbReference>
<evidence type="ECO:0000256" key="4">
    <source>
        <dbReference type="ARBA" id="ARBA00022555"/>
    </source>
</evidence>
<evidence type="ECO:0000256" key="11">
    <source>
        <dbReference type="ARBA" id="ARBA00049564"/>
    </source>
</evidence>
<keyword evidence="8" id="KW-0067">ATP-binding</keyword>
<dbReference type="Gene3D" id="3.40.50.620">
    <property type="entry name" value="HUPs"/>
    <property type="match status" value="1"/>
</dbReference>
<sequence length="195" mass="21869">MFPIGDLEKPQVRELAQSLGIRVYAKKDSQEICFVEDGKLKEFLNELTGNHASCEGEILTTAGEVIGKHRGISFYTIGQRKGLGISYPTPLYVVNINSKKNQLIVGSNEELFSSYLIANNINLFIHEKIENLEGLKLSAKTRSRDKFHPCNIRILEDDKIKIDFTEEKVRAITPGQGVVLYNINKEVVASGFIVK</sequence>
<evidence type="ECO:0000313" key="14">
    <source>
        <dbReference type="EMBL" id="LAC28524.1"/>
    </source>
</evidence>
<dbReference type="GO" id="GO:0032259">
    <property type="term" value="P:methylation"/>
    <property type="evidence" value="ECO:0007669"/>
    <property type="project" value="UniProtKB-KW"/>
</dbReference>
<evidence type="ECO:0000256" key="5">
    <source>
        <dbReference type="ARBA" id="ARBA00022679"/>
    </source>
</evidence>
<keyword evidence="7" id="KW-0547">Nucleotide-binding</keyword>
<keyword evidence="6" id="KW-0819">tRNA processing</keyword>
<evidence type="ECO:0000256" key="3">
    <source>
        <dbReference type="ARBA" id="ARBA00011953"/>
    </source>
</evidence>
<reference evidence="14" key="1">
    <citation type="submission" date="2017-11" db="EMBL/GenBank/DDBJ databases">
        <title>The sensing device of the deep-sea amphipod.</title>
        <authorList>
            <person name="Kobayashi H."/>
            <person name="Nagahama T."/>
            <person name="Arai W."/>
            <person name="Sasagawa Y."/>
            <person name="Umeda M."/>
            <person name="Hayashi T."/>
            <person name="Nikaido I."/>
            <person name="Watanabe H."/>
            <person name="Oguri K."/>
            <person name="Kitazato H."/>
            <person name="Fujioka K."/>
            <person name="Kido Y."/>
            <person name="Takami H."/>
        </authorList>
    </citation>
    <scope>NUCLEOTIDE SEQUENCE</scope>
    <source>
        <tissue evidence="14">Whole body</tissue>
    </source>
</reference>